<dbReference type="GO" id="GO:0000155">
    <property type="term" value="F:phosphorelay sensor kinase activity"/>
    <property type="evidence" value="ECO:0007669"/>
    <property type="project" value="InterPro"/>
</dbReference>
<dbReference type="EMBL" id="AFVZ01000001">
    <property type="protein sequence ID" value="EHN58587.1"/>
    <property type="molecule type" value="Genomic_DNA"/>
</dbReference>
<feature type="transmembrane region" description="Helical" evidence="4">
    <location>
        <begin position="114"/>
        <end position="132"/>
    </location>
</feature>
<evidence type="ECO:0000259" key="6">
    <source>
        <dbReference type="Pfam" id="PF14689"/>
    </source>
</evidence>
<dbReference type="InterPro" id="IPR032834">
    <property type="entry name" value="NatK-like_C"/>
</dbReference>
<evidence type="ECO:0000313" key="8">
    <source>
        <dbReference type="Proteomes" id="UP000004959"/>
    </source>
</evidence>
<evidence type="ECO:0000259" key="5">
    <source>
        <dbReference type="Pfam" id="PF14501"/>
    </source>
</evidence>
<feature type="domain" description="Sensor histidine kinase NatK-like C-terminal" evidence="5">
    <location>
        <begin position="271"/>
        <end position="371"/>
    </location>
</feature>
<feature type="domain" description="SpoOB alpha-helical" evidence="6">
    <location>
        <begin position="176"/>
        <end position="223"/>
    </location>
</feature>
<evidence type="ECO:0000256" key="4">
    <source>
        <dbReference type="SAM" id="Phobius"/>
    </source>
</evidence>
<keyword evidence="4" id="KW-0812">Transmembrane</keyword>
<dbReference type="eggNOG" id="COG3290">
    <property type="taxonomic scope" value="Bacteria"/>
</dbReference>
<evidence type="ECO:0000256" key="1">
    <source>
        <dbReference type="ARBA" id="ARBA00022553"/>
    </source>
</evidence>
<evidence type="ECO:0000256" key="2">
    <source>
        <dbReference type="ARBA" id="ARBA00022679"/>
    </source>
</evidence>
<organism evidence="7 8">
    <name type="scientific">Oenococcus kitaharae DSM 17330</name>
    <dbReference type="NCBI Taxonomy" id="1045004"/>
    <lineage>
        <taxon>Bacteria</taxon>
        <taxon>Bacillati</taxon>
        <taxon>Bacillota</taxon>
        <taxon>Bacilli</taxon>
        <taxon>Lactobacillales</taxon>
        <taxon>Lactobacillaceae</taxon>
        <taxon>Oenococcus</taxon>
    </lineage>
</organism>
<dbReference type="Gene3D" id="3.30.565.10">
    <property type="entry name" value="Histidine kinase-like ATPase, C-terminal domain"/>
    <property type="match status" value="1"/>
</dbReference>
<protein>
    <submittedName>
        <fullName evidence="7">Putative signal transduction protein</fullName>
    </submittedName>
</protein>
<dbReference type="GO" id="GO:0042802">
    <property type="term" value="F:identical protein binding"/>
    <property type="evidence" value="ECO:0007669"/>
    <property type="project" value="TreeGrafter"/>
</dbReference>
<accession>G9WF27</accession>
<dbReference type="AlphaFoldDB" id="G9WF27"/>
<dbReference type="Pfam" id="PF14689">
    <property type="entry name" value="SPOB_a"/>
    <property type="match status" value="1"/>
</dbReference>
<dbReference type="CDD" id="cd16935">
    <property type="entry name" value="HATPase_AgrC-ComD-like"/>
    <property type="match status" value="1"/>
</dbReference>
<dbReference type="PANTHER" id="PTHR40448">
    <property type="entry name" value="TWO-COMPONENT SENSOR HISTIDINE KINASE"/>
    <property type="match status" value="1"/>
</dbReference>
<feature type="transmembrane region" description="Helical" evidence="4">
    <location>
        <begin position="29"/>
        <end position="60"/>
    </location>
</feature>
<keyword evidence="3" id="KW-0418">Kinase</keyword>
<evidence type="ECO:0000256" key="3">
    <source>
        <dbReference type="ARBA" id="ARBA00022777"/>
    </source>
</evidence>
<gene>
    <name evidence="7" type="ORF">OKIT_0471</name>
</gene>
<keyword evidence="4" id="KW-0472">Membrane</keyword>
<dbReference type="Pfam" id="PF14501">
    <property type="entry name" value="HATPase_c_5"/>
    <property type="match status" value="1"/>
</dbReference>
<keyword evidence="2" id="KW-0808">Transferase</keyword>
<proteinExistence type="predicted"/>
<dbReference type="PATRIC" id="fig|1045004.4.peg.467"/>
<dbReference type="InterPro" id="IPR036890">
    <property type="entry name" value="HATPase_C_sf"/>
</dbReference>
<dbReference type="InterPro" id="IPR039506">
    <property type="entry name" value="SPOB_a"/>
</dbReference>
<name>G9WF27_9LACO</name>
<dbReference type="SUPFAM" id="SSF55890">
    <property type="entry name" value="Sporulation response regulatory protein Spo0B"/>
    <property type="match status" value="1"/>
</dbReference>
<keyword evidence="4" id="KW-1133">Transmembrane helix</keyword>
<keyword evidence="1" id="KW-0597">Phosphoprotein</keyword>
<feature type="transmembrane region" description="Helical" evidence="4">
    <location>
        <begin position="72"/>
        <end position="94"/>
    </location>
</feature>
<keyword evidence="8" id="KW-1185">Reference proteome</keyword>
<sequence length="376" mass="42805">MTSILVAAIAVGTNSWLLSQSFSLFRRTAAAVIAAAITVLFVWWGLYWLPACLLLILSLWDWHRRKAALSQLIICGDIIVAVILSFWLIALPYVWLLLATGEIHLWQSQRHWPLRLLGTGWMLVLALLVSLLSSWPQVVLTLAIALLLLFMTELISFFFTQQDAVFAIGLDQMMAQYSQEVQDLYANMRGWRHDYHDHLQALKAYLDDQHVAEARNYLDSLEERLDTVDTLIHSGNILLDAIMNAKLTLAEHAHIPTNAKVFVGTRPLIKDLDLVVIVGNLMDNALEAIEEQPDGEMRRLRVYIAILKQQLYISVTNSRPRDQTIDFHYASTKNDKRGLGIRRINKLVSKYGGMINRQYEDEVFVTEIAIPLAQSK</sequence>
<dbReference type="SUPFAM" id="SSF55874">
    <property type="entry name" value="ATPase domain of HSP90 chaperone/DNA topoisomerase II/histidine kinase"/>
    <property type="match status" value="1"/>
</dbReference>
<evidence type="ECO:0000313" key="7">
    <source>
        <dbReference type="EMBL" id="EHN58587.1"/>
    </source>
</evidence>
<feature type="transmembrane region" description="Helical" evidence="4">
    <location>
        <begin position="139"/>
        <end position="159"/>
    </location>
</feature>
<reference evidence="7 8" key="1">
    <citation type="journal article" date="2012" name="PLoS ONE">
        <title>Functional divergence in the genus oenococcus as predicted by genome sequencing of the newly-described species, Oenococcus kitaharae.</title>
        <authorList>
            <person name="Borneman A.R."/>
            <person name="McCarthy J.M."/>
            <person name="Chambers P.J."/>
            <person name="Bartowsky E.J."/>
        </authorList>
    </citation>
    <scope>NUCLEOTIDE SEQUENCE [LARGE SCALE GENOMIC DNA]</scope>
    <source>
        <strain evidence="8">DSM17330</strain>
    </source>
</reference>
<dbReference type="STRING" id="336988.NT96_02645"/>
<dbReference type="HOGENOM" id="CLU_020211_9_1_9"/>
<dbReference type="Proteomes" id="UP000004959">
    <property type="component" value="Chromosome"/>
</dbReference>
<dbReference type="PANTHER" id="PTHR40448:SF1">
    <property type="entry name" value="TWO-COMPONENT SENSOR HISTIDINE KINASE"/>
    <property type="match status" value="1"/>
</dbReference>
<comment type="caution">
    <text evidence="7">The sequence shown here is derived from an EMBL/GenBank/DDBJ whole genome shotgun (WGS) entry which is preliminary data.</text>
</comment>
<dbReference type="InterPro" id="IPR016120">
    <property type="entry name" value="Sig_transdc_His_kin_SpoOB"/>
</dbReference>